<keyword evidence="1" id="KW-0812">Transmembrane</keyword>
<proteinExistence type="predicted"/>
<dbReference type="PANTHER" id="PTHR40368">
    <property type="entry name" value="YALI0F14399P"/>
    <property type="match status" value="1"/>
</dbReference>
<dbReference type="EMBL" id="JAPUFD010000008">
    <property type="protein sequence ID" value="MDI1488779.1"/>
    <property type="molecule type" value="Genomic_DNA"/>
</dbReference>
<keyword evidence="2" id="KW-0732">Signal</keyword>
<name>A0AA43QNU9_9LECA</name>
<evidence type="ECO:0000256" key="2">
    <source>
        <dbReference type="SAM" id="SignalP"/>
    </source>
</evidence>
<keyword evidence="1" id="KW-1133">Transmembrane helix</keyword>
<evidence type="ECO:0000313" key="3">
    <source>
        <dbReference type="EMBL" id="MDI1488779.1"/>
    </source>
</evidence>
<accession>A0AA43QNU9</accession>
<feature type="chain" id="PRO_5041255959" evidence="2">
    <location>
        <begin position="27"/>
        <end position="310"/>
    </location>
</feature>
<evidence type="ECO:0000256" key="1">
    <source>
        <dbReference type="SAM" id="Phobius"/>
    </source>
</evidence>
<dbReference type="PANTHER" id="PTHR40368:SF1">
    <property type="entry name" value="YALI0F14399P"/>
    <property type="match status" value="1"/>
</dbReference>
<dbReference type="AlphaFoldDB" id="A0AA43QNU9"/>
<comment type="caution">
    <text evidence="3">The sequence shown here is derived from an EMBL/GenBank/DDBJ whole genome shotgun (WGS) entry which is preliminary data.</text>
</comment>
<dbReference type="Proteomes" id="UP001161017">
    <property type="component" value="Unassembled WGS sequence"/>
</dbReference>
<gene>
    <name evidence="3" type="ORF">OHK93_008055</name>
</gene>
<keyword evidence="4" id="KW-1185">Reference proteome</keyword>
<protein>
    <submittedName>
        <fullName evidence="3">Uncharacterized protein</fullName>
    </submittedName>
</protein>
<feature type="signal peptide" evidence="2">
    <location>
        <begin position="1"/>
        <end position="26"/>
    </location>
</feature>
<evidence type="ECO:0000313" key="4">
    <source>
        <dbReference type="Proteomes" id="UP001161017"/>
    </source>
</evidence>
<reference evidence="3" key="1">
    <citation type="journal article" date="2023" name="Genome Biol. Evol.">
        <title>First Whole Genome Sequence and Flow Cytometry Genome Size Data for the Lichen-Forming Fungus Ramalina farinacea (Ascomycota).</title>
        <authorList>
            <person name="Llewellyn T."/>
            <person name="Mian S."/>
            <person name="Hill R."/>
            <person name="Leitch I.J."/>
            <person name="Gaya E."/>
        </authorList>
    </citation>
    <scope>NUCLEOTIDE SEQUENCE</scope>
    <source>
        <strain evidence="3">LIQ254RAFAR</strain>
    </source>
</reference>
<keyword evidence="1" id="KW-0472">Membrane</keyword>
<feature type="transmembrane region" description="Helical" evidence="1">
    <location>
        <begin position="242"/>
        <end position="261"/>
    </location>
</feature>
<sequence length="310" mass="33199">MTTCRWAYPRLIIHAFLIFYVALAEAAKDSANEQKASYATGDPIPITCLNRTIDTGEHITDEQGQLQYIPFMTCNETSRPLELYFGSLPEINCTVPVLPDPLFHLLEFYIHNDAPLTCRIPTHPLTSAETLDSAENAGQPASPADSYIPLIFALSGTLQLSHLHINTGLNVLLHTSPDLEGMDADILAASAYSSPSLSSASTRVVIGDPLALQLSVHWYSSPTLPPSTTVPQGLGGHVHFSTVVYCLLSCGVGVAGSLAYFRGVELPRRIKRYGKDRMGGERGGGGGYAFPGSGMVGMGMNGYGGPGKRD</sequence>
<organism evidence="3 4">
    <name type="scientific">Ramalina farinacea</name>
    <dbReference type="NCBI Taxonomy" id="258253"/>
    <lineage>
        <taxon>Eukaryota</taxon>
        <taxon>Fungi</taxon>
        <taxon>Dikarya</taxon>
        <taxon>Ascomycota</taxon>
        <taxon>Pezizomycotina</taxon>
        <taxon>Lecanoromycetes</taxon>
        <taxon>OSLEUM clade</taxon>
        <taxon>Lecanoromycetidae</taxon>
        <taxon>Lecanorales</taxon>
        <taxon>Lecanorineae</taxon>
        <taxon>Ramalinaceae</taxon>
        <taxon>Ramalina</taxon>
    </lineage>
</organism>